<dbReference type="InterPro" id="IPR007019">
    <property type="entry name" value="SURF6"/>
</dbReference>
<feature type="compositionally biased region" description="Basic and acidic residues" evidence="4">
    <location>
        <begin position="199"/>
        <end position="245"/>
    </location>
</feature>
<dbReference type="OrthoDB" id="444809at2759"/>
<evidence type="ECO:0008006" key="9">
    <source>
        <dbReference type="Google" id="ProtNLM"/>
    </source>
</evidence>
<dbReference type="PANTHER" id="PTHR14369:SF0">
    <property type="entry name" value="SURFEIT LOCUS PROTEIN 6"/>
    <property type="match status" value="1"/>
</dbReference>
<evidence type="ECO:0000313" key="7">
    <source>
        <dbReference type="EMBL" id="KIK97388.1"/>
    </source>
</evidence>
<comment type="similarity">
    <text evidence="2">Belongs to the SURF6 family.</text>
</comment>
<proteinExistence type="inferred from homology"/>
<feature type="compositionally biased region" description="Basic residues" evidence="4">
    <location>
        <begin position="401"/>
        <end position="412"/>
    </location>
</feature>
<evidence type="ECO:0000256" key="3">
    <source>
        <dbReference type="ARBA" id="ARBA00023242"/>
    </source>
</evidence>
<dbReference type="PANTHER" id="PTHR14369">
    <property type="entry name" value="SURFEIT LOCUS PROTEIN 6"/>
    <property type="match status" value="1"/>
</dbReference>
<dbReference type="GO" id="GO:0003723">
    <property type="term" value="F:RNA binding"/>
    <property type="evidence" value="ECO:0007669"/>
    <property type="project" value="TreeGrafter"/>
</dbReference>
<comment type="subcellular location">
    <subcellularLocation>
        <location evidence="1">Nucleus</location>
    </subcellularLocation>
</comment>
<dbReference type="Pfam" id="PF15459">
    <property type="entry name" value="RRP14"/>
    <property type="match status" value="1"/>
</dbReference>
<feature type="compositionally biased region" description="Basic and acidic residues" evidence="4">
    <location>
        <begin position="359"/>
        <end position="376"/>
    </location>
</feature>
<dbReference type="Pfam" id="PF04935">
    <property type="entry name" value="SURF6"/>
    <property type="match status" value="1"/>
</dbReference>
<feature type="region of interest" description="Disordered" evidence="4">
    <location>
        <begin position="57"/>
        <end position="164"/>
    </location>
</feature>
<dbReference type="HOGENOM" id="CLU_029148_1_0_1"/>
<dbReference type="EMBL" id="KN824938">
    <property type="protein sequence ID" value="KIK97388.1"/>
    <property type="molecule type" value="Genomic_DNA"/>
</dbReference>
<evidence type="ECO:0000256" key="1">
    <source>
        <dbReference type="ARBA" id="ARBA00004123"/>
    </source>
</evidence>
<feature type="region of interest" description="Disordered" evidence="4">
    <location>
        <begin position="349"/>
        <end position="435"/>
    </location>
</feature>
<dbReference type="GO" id="GO:0042274">
    <property type="term" value="P:ribosomal small subunit biogenesis"/>
    <property type="evidence" value="ECO:0007669"/>
    <property type="project" value="TreeGrafter"/>
</dbReference>
<dbReference type="InParanoid" id="A0A0D0DTR6"/>
<feature type="compositionally biased region" description="Basic and acidic residues" evidence="4">
    <location>
        <begin position="77"/>
        <end position="91"/>
    </location>
</feature>
<dbReference type="InterPro" id="IPR029190">
    <property type="entry name" value="Rrp14/SURF6_C"/>
</dbReference>
<feature type="domain" description="Ribosomal RNA-processing protein 14/surfeit locus protein 6 C-terminal" evidence="5">
    <location>
        <begin position="202"/>
        <end position="405"/>
    </location>
</feature>
<feature type="compositionally biased region" description="Polar residues" evidence="4">
    <location>
        <begin position="249"/>
        <end position="259"/>
    </location>
</feature>
<feature type="domain" description="Ribosomal RNA-processing protein 14 N-terminal" evidence="6">
    <location>
        <begin position="29"/>
        <end position="93"/>
    </location>
</feature>
<protein>
    <recommendedName>
        <fullName evidence="9">SURF6-domain-containing protein</fullName>
    </recommendedName>
</protein>
<dbReference type="GO" id="GO:0042273">
    <property type="term" value="P:ribosomal large subunit biogenesis"/>
    <property type="evidence" value="ECO:0007669"/>
    <property type="project" value="TreeGrafter"/>
</dbReference>
<accession>A0A0D0DTR6</accession>
<evidence type="ECO:0000313" key="8">
    <source>
        <dbReference type="Proteomes" id="UP000054538"/>
    </source>
</evidence>
<sequence length="435" mass="48308">MRSNVSLLAPRVLIQHKSMPTSVDDLRASIEAHNATFEVLLSLIPPKYYLVKDEDADGAAPRKYQKHSKNQKTPKQAVKEASKKSRREKLDPANQKSLVDLQNEAAFEQEQENAAKKNKGKRKAPSPSPSADLDNDDDAMQVDGFEGSEGGDAPSLAPAVCEEGMVPMPQAESVTVLREKLHARMAELRRGGAQSSEPGNKDELLEERRKQRAALREKRRKETRERRRAEADTKKEKGQGKDKGLKGKSASTKIGQNQLIVPESPASGPSSNHDGPLTNVAFSALAGSTSKRAAQLKTASNLSQALTQLTARKEKLAALPEEKRKVAEERERWVKAEARVDGVKVKDNEGQLKKAIKRKEKEKVRSKKNWEERKEQLSASMAAKHKKRTDNIAMRNERRNEKKKGTKVKTKSRPGFEGKVLSKGNGKAKRSGRKK</sequence>
<dbReference type="GO" id="GO:0005730">
    <property type="term" value="C:nucleolus"/>
    <property type="evidence" value="ECO:0007669"/>
    <property type="project" value="TreeGrafter"/>
</dbReference>
<dbReference type="InterPro" id="IPR029188">
    <property type="entry name" value="Rrp14_N"/>
</dbReference>
<organism evidence="7 8">
    <name type="scientific">Paxillus rubicundulus Ve08.2h10</name>
    <dbReference type="NCBI Taxonomy" id="930991"/>
    <lineage>
        <taxon>Eukaryota</taxon>
        <taxon>Fungi</taxon>
        <taxon>Dikarya</taxon>
        <taxon>Basidiomycota</taxon>
        <taxon>Agaricomycotina</taxon>
        <taxon>Agaricomycetes</taxon>
        <taxon>Agaricomycetidae</taxon>
        <taxon>Boletales</taxon>
        <taxon>Paxilineae</taxon>
        <taxon>Paxillaceae</taxon>
        <taxon>Paxillus</taxon>
    </lineage>
</organism>
<dbReference type="STRING" id="930991.A0A0D0DTR6"/>
<reference evidence="7 8" key="1">
    <citation type="submission" date="2014-04" db="EMBL/GenBank/DDBJ databases">
        <authorList>
            <consortium name="DOE Joint Genome Institute"/>
            <person name="Kuo A."/>
            <person name="Kohler A."/>
            <person name="Jargeat P."/>
            <person name="Nagy L.G."/>
            <person name="Floudas D."/>
            <person name="Copeland A."/>
            <person name="Barry K.W."/>
            <person name="Cichocki N."/>
            <person name="Veneault-Fourrey C."/>
            <person name="LaButti K."/>
            <person name="Lindquist E.A."/>
            <person name="Lipzen A."/>
            <person name="Lundell T."/>
            <person name="Morin E."/>
            <person name="Murat C."/>
            <person name="Sun H."/>
            <person name="Tunlid A."/>
            <person name="Henrissat B."/>
            <person name="Grigoriev I.V."/>
            <person name="Hibbett D.S."/>
            <person name="Martin F."/>
            <person name="Nordberg H.P."/>
            <person name="Cantor M.N."/>
            <person name="Hua S.X."/>
        </authorList>
    </citation>
    <scope>NUCLEOTIDE SEQUENCE [LARGE SCALE GENOMIC DNA]</scope>
    <source>
        <strain evidence="7 8">Ve08.2h10</strain>
    </source>
</reference>
<dbReference type="AlphaFoldDB" id="A0A0D0DTR6"/>
<dbReference type="GO" id="GO:0003677">
    <property type="term" value="F:DNA binding"/>
    <property type="evidence" value="ECO:0007669"/>
    <property type="project" value="TreeGrafter"/>
</dbReference>
<dbReference type="Proteomes" id="UP000054538">
    <property type="component" value="Unassembled WGS sequence"/>
</dbReference>
<name>A0A0D0DTR6_9AGAM</name>
<feature type="compositionally biased region" description="Basic residues" evidence="4">
    <location>
        <begin position="426"/>
        <end position="435"/>
    </location>
</feature>
<evidence type="ECO:0000259" key="6">
    <source>
        <dbReference type="Pfam" id="PF15459"/>
    </source>
</evidence>
<keyword evidence="3" id="KW-0539">Nucleus</keyword>
<feature type="region of interest" description="Disordered" evidence="4">
    <location>
        <begin position="185"/>
        <end position="275"/>
    </location>
</feature>
<reference evidence="8" key="2">
    <citation type="submission" date="2015-01" db="EMBL/GenBank/DDBJ databases">
        <title>Evolutionary Origins and Diversification of the Mycorrhizal Mutualists.</title>
        <authorList>
            <consortium name="DOE Joint Genome Institute"/>
            <consortium name="Mycorrhizal Genomics Consortium"/>
            <person name="Kohler A."/>
            <person name="Kuo A."/>
            <person name="Nagy L.G."/>
            <person name="Floudas D."/>
            <person name="Copeland A."/>
            <person name="Barry K.W."/>
            <person name="Cichocki N."/>
            <person name="Veneault-Fourrey C."/>
            <person name="LaButti K."/>
            <person name="Lindquist E.A."/>
            <person name="Lipzen A."/>
            <person name="Lundell T."/>
            <person name="Morin E."/>
            <person name="Murat C."/>
            <person name="Riley R."/>
            <person name="Ohm R."/>
            <person name="Sun H."/>
            <person name="Tunlid A."/>
            <person name="Henrissat B."/>
            <person name="Grigoriev I.V."/>
            <person name="Hibbett D.S."/>
            <person name="Martin F."/>
        </authorList>
    </citation>
    <scope>NUCLEOTIDE SEQUENCE [LARGE SCALE GENOMIC DNA]</scope>
    <source>
        <strain evidence="8">Ve08.2h10</strain>
    </source>
</reference>
<feature type="compositionally biased region" description="Basic residues" evidence="4">
    <location>
        <begin position="63"/>
        <end position="72"/>
    </location>
</feature>
<evidence type="ECO:0000256" key="2">
    <source>
        <dbReference type="ARBA" id="ARBA00005904"/>
    </source>
</evidence>
<gene>
    <name evidence="7" type="ORF">PAXRUDRAFT_824971</name>
</gene>
<evidence type="ECO:0000259" key="5">
    <source>
        <dbReference type="Pfam" id="PF04935"/>
    </source>
</evidence>
<evidence type="ECO:0000256" key="4">
    <source>
        <dbReference type="SAM" id="MobiDB-lite"/>
    </source>
</evidence>
<keyword evidence="8" id="KW-1185">Reference proteome</keyword>